<dbReference type="Gene3D" id="3.60.110.10">
    <property type="entry name" value="Carbon-nitrogen hydrolase"/>
    <property type="match status" value="1"/>
</dbReference>
<dbReference type="PANTHER" id="PTHR43674">
    <property type="entry name" value="NITRILASE C965.09-RELATED"/>
    <property type="match status" value="1"/>
</dbReference>
<name>A0A6J6UCG1_9ZZZZ</name>
<feature type="domain" description="CN hydrolase" evidence="2">
    <location>
        <begin position="1"/>
        <end position="245"/>
    </location>
</feature>
<gene>
    <name evidence="3" type="ORF">UFOPK2810_01122</name>
</gene>
<dbReference type="PROSITE" id="PS50263">
    <property type="entry name" value="CN_HYDROLASE"/>
    <property type="match status" value="1"/>
</dbReference>
<dbReference type="PROSITE" id="PS01227">
    <property type="entry name" value="UPF0012"/>
    <property type="match status" value="1"/>
</dbReference>
<proteinExistence type="predicted"/>
<dbReference type="InterPro" id="IPR003010">
    <property type="entry name" value="C-N_Hydrolase"/>
</dbReference>
<keyword evidence="1" id="KW-0378">Hydrolase</keyword>
<dbReference type="SUPFAM" id="SSF56317">
    <property type="entry name" value="Carbon-nitrogen hydrolase"/>
    <property type="match status" value="1"/>
</dbReference>
<dbReference type="Pfam" id="PF00795">
    <property type="entry name" value="CN_hydrolase"/>
    <property type="match status" value="1"/>
</dbReference>
<dbReference type="InterPro" id="IPR001110">
    <property type="entry name" value="UPF0012_CS"/>
</dbReference>
<dbReference type="InterPro" id="IPR036526">
    <property type="entry name" value="C-N_Hydrolase_sf"/>
</dbReference>
<protein>
    <submittedName>
        <fullName evidence="3">Unannotated protein</fullName>
    </submittedName>
</protein>
<dbReference type="EMBL" id="CAEZYZ010000191">
    <property type="protein sequence ID" value="CAB4756814.1"/>
    <property type="molecule type" value="Genomic_DNA"/>
</dbReference>
<dbReference type="GO" id="GO:0033388">
    <property type="term" value="P:putrescine biosynthetic process from arginine"/>
    <property type="evidence" value="ECO:0007669"/>
    <property type="project" value="TreeGrafter"/>
</dbReference>
<evidence type="ECO:0000313" key="3">
    <source>
        <dbReference type="EMBL" id="CAB4756814.1"/>
    </source>
</evidence>
<organism evidence="3">
    <name type="scientific">freshwater metagenome</name>
    <dbReference type="NCBI Taxonomy" id="449393"/>
    <lineage>
        <taxon>unclassified sequences</taxon>
        <taxon>metagenomes</taxon>
        <taxon>ecological metagenomes</taxon>
    </lineage>
</organism>
<dbReference type="InterPro" id="IPR050345">
    <property type="entry name" value="Aliph_Amidase/BUP"/>
</dbReference>
<dbReference type="GO" id="GO:0050126">
    <property type="term" value="F:N-carbamoylputrescine amidase activity"/>
    <property type="evidence" value="ECO:0007669"/>
    <property type="project" value="TreeGrafter"/>
</dbReference>
<evidence type="ECO:0000256" key="1">
    <source>
        <dbReference type="ARBA" id="ARBA00022801"/>
    </source>
</evidence>
<dbReference type="PANTHER" id="PTHR43674:SF2">
    <property type="entry name" value="BETA-UREIDOPROPIONASE"/>
    <property type="match status" value="1"/>
</dbReference>
<reference evidence="3" key="1">
    <citation type="submission" date="2020-05" db="EMBL/GenBank/DDBJ databases">
        <authorList>
            <person name="Chiriac C."/>
            <person name="Salcher M."/>
            <person name="Ghai R."/>
            <person name="Kavagutti S V."/>
        </authorList>
    </citation>
    <scope>NUCLEOTIDE SEQUENCE</scope>
</reference>
<accession>A0A6J6UCG1</accession>
<evidence type="ECO:0000259" key="2">
    <source>
        <dbReference type="PROSITE" id="PS50263"/>
    </source>
</evidence>
<dbReference type="AlphaFoldDB" id="A0A6J6UCG1"/>
<sequence length="268" mass="28404">MIVSAAQLHLCIGDLDGNRLAARRAIEAAAEAGARLIVLPELTASGYVFADRAEAMSLAEGLAGPTVAEWSDLAASGDLVIVGGVAERDAGGALFNTAVVVDSTGLRASYRKAHLWDREKEVFTPGDARPVLVDTAIGRIAVMVCYDLEFPEWMRFAALGGADIVCVPTNWPLAPRPEGERPGEVVRAQAAASTNRVYLIAADRCGTERGVSWTGGSTIIDPDGFAIAGPVSADEPALLLADIEPARARDKSLSDRNDVFDDRRLDLY</sequence>